<evidence type="ECO:0000256" key="2">
    <source>
        <dbReference type="ARBA" id="ARBA00023136"/>
    </source>
</evidence>
<keyword evidence="4" id="KW-1133">Transmembrane helix</keyword>
<keyword evidence="6" id="KW-1185">Reference proteome</keyword>
<organism evidence="5 6">
    <name type="scientific">Prauserella alba</name>
    <dbReference type="NCBI Taxonomy" id="176898"/>
    <lineage>
        <taxon>Bacteria</taxon>
        <taxon>Bacillati</taxon>
        <taxon>Actinomycetota</taxon>
        <taxon>Actinomycetes</taxon>
        <taxon>Pseudonocardiales</taxon>
        <taxon>Pseudonocardiaceae</taxon>
        <taxon>Prauserella</taxon>
    </lineage>
</organism>
<feature type="compositionally biased region" description="Gly residues" evidence="3">
    <location>
        <begin position="207"/>
        <end position="218"/>
    </location>
</feature>
<keyword evidence="4" id="KW-0812">Transmembrane</keyword>
<gene>
    <name evidence="5" type="ORF">GCM10009675_46650</name>
</gene>
<dbReference type="Proteomes" id="UP001500467">
    <property type="component" value="Unassembled WGS sequence"/>
</dbReference>
<feature type="compositionally biased region" description="Low complexity" evidence="3">
    <location>
        <begin position="82"/>
        <end position="91"/>
    </location>
</feature>
<comment type="subcellular location">
    <subcellularLocation>
        <location evidence="1">Membrane</location>
    </subcellularLocation>
</comment>
<evidence type="ECO:0000256" key="3">
    <source>
        <dbReference type="SAM" id="MobiDB-lite"/>
    </source>
</evidence>
<feature type="region of interest" description="Disordered" evidence="3">
    <location>
        <begin position="187"/>
        <end position="230"/>
    </location>
</feature>
<protein>
    <recommendedName>
        <fullName evidence="7">Mce-associated membrane protein</fullName>
    </recommendedName>
</protein>
<comment type="caution">
    <text evidence="5">The sequence shown here is derived from an EMBL/GenBank/DDBJ whole genome shotgun (WGS) entry which is preliminary data.</text>
</comment>
<proteinExistence type="predicted"/>
<feature type="transmembrane region" description="Helical" evidence="4">
    <location>
        <begin position="97"/>
        <end position="119"/>
    </location>
</feature>
<dbReference type="PANTHER" id="PTHR37042:SF4">
    <property type="entry name" value="OUTER MEMBRANE PROTEIN RV1973"/>
    <property type="match status" value="1"/>
</dbReference>
<evidence type="ECO:0000256" key="1">
    <source>
        <dbReference type="ARBA" id="ARBA00004370"/>
    </source>
</evidence>
<feature type="compositionally biased region" description="Basic and acidic residues" evidence="3">
    <location>
        <begin position="32"/>
        <end position="48"/>
    </location>
</feature>
<accession>A0ABP4G9Z5</accession>
<evidence type="ECO:0008006" key="7">
    <source>
        <dbReference type="Google" id="ProtNLM"/>
    </source>
</evidence>
<dbReference type="PANTHER" id="PTHR37042">
    <property type="entry name" value="OUTER MEMBRANE PROTEIN RV1973"/>
    <property type="match status" value="1"/>
</dbReference>
<feature type="region of interest" description="Disordered" evidence="3">
    <location>
        <begin position="1"/>
        <end position="91"/>
    </location>
</feature>
<evidence type="ECO:0000313" key="6">
    <source>
        <dbReference type="Proteomes" id="UP001500467"/>
    </source>
</evidence>
<evidence type="ECO:0000313" key="5">
    <source>
        <dbReference type="EMBL" id="GAA1218644.1"/>
    </source>
</evidence>
<evidence type="ECO:0000256" key="4">
    <source>
        <dbReference type="SAM" id="Phobius"/>
    </source>
</evidence>
<reference evidence="6" key="1">
    <citation type="journal article" date="2019" name="Int. J. Syst. Evol. Microbiol.">
        <title>The Global Catalogue of Microorganisms (GCM) 10K type strain sequencing project: providing services to taxonomists for standard genome sequencing and annotation.</title>
        <authorList>
            <consortium name="The Broad Institute Genomics Platform"/>
            <consortium name="The Broad Institute Genome Sequencing Center for Infectious Disease"/>
            <person name="Wu L."/>
            <person name="Ma J."/>
        </authorList>
    </citation>
    <scope>NUCLEOTIDE SEQUENCE [LARGE SCALE GENOMIC DNA]</scope>
    <source>
        <strain evidence="6">JCM 13022</strain>
    </source>
</reference>
<name>A0ABP4G9Z5_9PSEU</name>
<feature type="compositionally biased region" description="Low complexity" evidence="3">
    <location>
        <begin position="1"/>
        <end position="14"/>
    </location>
</feature>
<sequence>MTGRTGTWRTGTWRTRGDREDEAEVPEAGAEPGDRSDQRDTADRRAVEQCESGEQCDSGQERDSGQEWEPGDEDAPGDPGGADDAASRPRTPAARRATVLAVLAAVCVVASAGAVWLGMRAADAAPDDVAHVDVARTEQLTSEIDAAVTAVFSYDRGDLARTERAADRVLTGAARREYEATFARLREQANGNRDGGNQGADQEGGNPADGGRGAGGEPASGAVQSTTVRSVGVRSLEDGRAELLVLADRRVLGEDMSSRGSDSVWIDVVAVRSEGSWRIAEMSPV</sequence>
<dbReference type="RefSeq" id="WP_253855112.1">
    <property type="nucleotide sequence ID" value="NZ_BAAALM010000016.1"/>
</dbReference>
<keyword evidence="2 4" id="KW-0472">Membrane</keyword>
<dbReference type="EMBL" id="BAAALM010000016">
    <property type="protein sequence ID" value="GAA1218644.1"/>
    <property type="molecule type" value="Genomic_DNA"/>
</dbReference>